<comment type="similarity">
    <text evidence="2">Belongs to the HMGB family.</text>
</comment>
<feature type="DNA-binding region" description="HMG box" evidence="5">
    <location>
        <begin position="55"/>
        <end position="123"/>
    </location>
</feature>
<keyword evidence="4 5" id="KW-0539">Nucleus</keyword>
<dbReference type="SUPFAM" id="SSF47095">
    <property type="entry name" value="HMG-box"/>
    <property type="match status" value="2"/>
</dbReference>
<dbReference type="InterPro" id="IPR050342">
    <property type="entry name" value="HMGB"/>
</dbReference>
<keyword evidence="6" id="KW-0175">Coiled coil</keyword>
<dbReference type="Pfam" id="PF00505">
    <property type="entry name" value="HMG_box"/>
    <property type="match status" value="1"/>
</dbReference>
<feature type="region of interest" description="Disordered" evidence="7">
    <location>
        <begin position="239"/>
        <end position="290"/>
    </location>
</feature>
<protein>
    <recommendedName>
        <fullName evidence="8">HMG box domain-containing protein</fullName>
    </recommendedName>
</protein>
<feature type="domain" description="HMG box" evidence="8">
    <location>
        <begin position="160"/>
        <end position="224"/>
    </location>
</feature>
<evidence type="ECO:0000256" key="1">
    <source>
        <dbReference type="ARBA" id="ARBA00004123"/>
    </source>
</evidence>
<dbReference type="Pfam" id="PF09011">
    <property type="entry name" value="HMG_box_2"/>
    <property type="match status" value="1"/>
</dbReference>
<evidence type="ECO:0000259" key="8">
    <source>
        <dbReference type="PROSITE" id="PS50118"/>
    </source>
</evidence>
<evidence type="ECO:0000256" key="3">
    <source>
        <dbReference type="ARBA" id="ARBA00023125"/>
    </source>
</evidence>
<evidence type="ECO:0000313" key="10">
    <source>
        <dbReference type="Proteomes" id="UP001347796"/>
    </source>
</evidence>
<proteinExistence type="inferred from homology"/>
<organism evidence="9 10">
    <name type="scientific">Patella caerulea</name>
    <name type="common">Rayed Mediterranean limpet</name>
    <dbReference type="NCBI Taxonomy" id="87958"/>
    <lineage>
        <taxon>Eukaryota</taxon>
        <taxon>Metazoa</taxon>
        <taxon>Spiralia</taxon>
        <taxon>Lophotrochozoa</taxon>
        <taxon>Mollusca</taxon>
        <taxon>Gastropoda</taxon>
        <taxon>Patellogastropoda</taxon>
        <taxon>Patelloidea</taxon>
        <taxon>Patellidae</taxon>
        <taxon>Patella</taxon>
    </lineage>
</organism>
<feature type="compositionally biased region" description="Basic residues" evidence="7">
    <location>
        <begin position="255"/>
        <end position="267"/>
    </location>
</feature>
<dbReference type="PANTHER" id="PTHR48112">
    <property type="entry name" value="HIGH MOBILITY GROUP PROTEIN DSP1"/>
    <property type="match status" value="1"/>
</dbReference>
<dbReference type="PANTHER" id="PTHR48112:SF32">
    <property type="entry name" value="HIGH MOBILITY GROUP PROTEIN B3"/>
    <property type="match status" value="1"/>
</dbReference>
<comment type="subcellular location">
    <subcellularLocation>
        <location evidence="1">Nucleus</location>
    </subcellularLocation>
</comment>
<feature type="domain" description="HMG box" evidence="8">
    <location>
        <begin position="55"/>
        <end position="123"/>
    </location>
</feature>
<accession>A0AAN8P7W2</accession>
<evidence type="ECO:0000256" key="6">
    <source>
        <dbReference type="SAM" id="Coils"/>
    </source>
</evidence>
<feature type="coiled-coil region" evidence="6">
    <location>
        <begin position="98"/>
        <end position="155"/>
    </location>
</feature>
<keyword evidence="3 5" id="KW-0238">DNA-binding</keyword>
<dbReference type="Gene3D" id="1.10.30.10">
    <property type="entry name" value="High mobility group box domain"/>
    <property type="match status" value="2"/>
</dbReference>
<evidence type="ECO:0000313" key="9">
    <source>
        <dbReference type="EMBL" id="KAK6172602.1"/>
    </source>
</evidence>
<evidence type="ECO:0000256" key="5">
    <source>
        <dbReference type="PROSITE-ProRule" id="PRU00267"/>
    </source>
</evidence>
<dbReference type="Proteomes" id="UP001347796">
    <property type="component" value="Unassembled WGS sequence"/>
</dbReference>
<evidence type="ECO:0000256" key="7">
    <source>
        <dbReference type="SAM" id="MobiDB-lite"/>
    </source>
</evidence>
<dbReference type="AlphaFoldDB" id="A0AAN8P7W2"/>
<comment type="caution">
    <text evidence="9">The sequence shown here is derived from an EMBL/GenBank/DDBJ whole genome shotgun (WGS) entry which is preliminary data.</text>
</comment>
<dbReference type="PROSITE" id="PS50118">
    <property type="entry name" value="HMG_BOX_2"/>
    <property type="match status" value="2"/>
</dbReference>
<dbReference type="EMBL" id="JAZGQO010000011">
    <property type="protein sequence ID" value="KAK6172602.1"/>
    <property type="molecule type" value="Genomic_DNA"/>
</dbReference>
<sequence length="290" mass="34007">MAVNLSFARKCFEQVFKITPCLTSKHTGTTKRDDPLFNSCRNFTLSQQYASVDPPKRPVGAFLGFFMDNREKIQQQNPNAKSPTLAKIAAQMWREYDVEKKNQLVLESRQRMEEYRKQLKEFLSSVTEDEKLEIKQNKTDKKLSLQKKRRKAELRKLGKPKLKRTPMALYLQSLKGTRGGMPFEFYMKNATAQWKNLPQHQKDIYYQKAQQDRERYFQEITEWEKKMTETGHEDLVRGYKKAQAKAKKSLEKTSKTKKKTVSSRVKKSTNATPKTKSKRKQSTKATQTEE</sequence>
<feature type="DNA-binding region" description="HMG box" evidence="5">
    <location>
        <begin position="160"/>
        <end position="224"/>
    </location>
</feature>
<evidence type="ECO:0000256" key="2">
    <source>
        <dbReference type="ARBA" id="ARBA00008774"/>
    </source>
</evidence>
<name>A0AAN8P7W2_PATCE</name>
<reference evidence="9 10" key="1">
    <citation type="submission" date="2024-01" db="EMBL/GenBank/DDBJ databases">
        <title>The genome of the rayed Mediterranean limpet Patella caerulea (Linnaeus, 1758).</title>
        <authorList>
            <person name="Anh-Thu Weber A."/>
            <person name="Halstead-Nussloch G."/>
        </authorList>
    </citation>
    <scope>NUCLEOTIDE SEQUENCE [LARGE SCALE GENOMIC DNA]</scope>
    <source>
        <strain evidence="9">AATW-2023a</strain>
        <tissue evidence="9">Whole specimen</tissue>
    </source>
</reference>
<dbReference type="GO" id="GO:0005634">
    <property type="term" value="C:nucleus"/>
    <property type="evidence" value="ECO:0007669"/>
    <property type="project" value="UniProtKB-SubCell"/>
</dbReference>
<dbReference type="InterPro" id="IPR036910">
    <property type="entry name" value="HMG_box_dom_sf"/>
</dbReference>
<gene>
    <name evidence="9" type="ORF">SNE40_016225</name>
</gene>
<dbReference type="InterPro" id="IPR009071">
    <property type="entry name" value="HMG_box_dom"/>
</dbReference>
<evidence type="ECO:0000256" key="4">
    <source>
        <dbReference type="ARBA" id="ARBA00023242"/>
    </source>
</evidence>
<dbReference type="SMART" id="SM00398">
    <property type="entry name" value="HMG"/>
    <property type="match status" value="2"/>
</dbReference>
<dbReference type="GO" id="GO:0003677">
    <property type="term" value="F:DNA binding"/>
    <property type="evidence" value="ECO:0007669"/>
    <property type="project" value="UniProtKB-UniRule"/>
</dbReference>
<keyword evidence="10" id="KW-1185">Reference proteome</keyword>